<reference evidence="2 3" key="1">
    <citation type="submission" date="2012-04" db="EMBL/GenBank/DDBJ databases">
        <authorList>
            <person name="Genoscope - CEA"/>
        </authorList>
    </citation>
    <scope>NUCLEOTIDE SEQUENCE [LARGE SCALE GENOMIC DNA]</scope>
    <source>
        <strain evidence="2 3">9717</strain>
    </source>
</reference>
<dbReference type="HOGENOM" id="CLU_1029784_0_0_3"/>
<comment type="caution">
    <text evidence="2">The sequence shown here is derived from an EMBL/GenBank/DDBJ whole genome shotgun (WGS) entry which is preliminary data.</text>
</comment>
<sequence length="270" mass="28261">MINTRLKPVTTGLIGAVGLGVALLGMPEAVKATTVVAGTDYLFTHADFNTFYDFGGSTGKVYFKGVPTFAGGSDTKVQRKDNCTFVSGSCTTAIEMTGLELMSFSPNSVGNILATIDPLNPSTGTMTIYEDGTFESILTVNAVATGGILPAPVTFTKEFKVDRYNSSNPDGGRWTGTPLPGTPLVRAAYPDQDANCHNLTGPGCLNTDVTGDGMTDTDFFLAAGVLHIAPPYGDTHRVYPHPVPEPSTVLGLIAVGLSSIVGFKGKKEPK</sequence>
<dbReference type="Proteomes" id="UP000003172">
    <property type="component" value="Unassembled WGS sequence"/>
</dbReference>
<feature type="domain" description="Ice-binding protein C-terminal" evidence="1">
    <location>
        <begin position="242"/>
        <end position="263"/>
    </location>
</feature>
<dbReference type="NCBIfam" id="TIGR02595">
    <property type="entry name" value="PEP_CTERM"/>
    <property type="match status" value="1"/>
</dbReference>
<dbReference type="Pfam" id="PF07589">
    <property type="entry name" value="PEP-CTERM"/>
    <property type="match status" value="1"/>
</dbReference>
<gene>
    <name evidence="2" type="ORF">MICAB_6040010</name>
</gene>
<dbReference type="AlphaFoldDB" id="I4FUG9"/>
<dbReference type="RefSeq" id="WP_002762571.1">
    <property type="nucleotide sequence ID" value="NZ_HE972755.1"/>
</dbReference>
<organism evidence="2 3">
    <name type="scientific">Microcystis aeruginosa PCC 9717</name>
    <dbReference type="NCBI Taxonomy" id="1160286"/>
    <lineage>
        <taxon>Bacteria</taxon>
        <taxon>Bacillati</taxon>
        <taxon>Cyanobacteriota</taxon>
        <taxon>Cyanophyceae</taxon>
        <taxon>Oscillatoriophycideae</taxon>
        <taxon>Chroococcales</taxon>
        <taxon>Microcystaceae</taxon>
        <taxon>Microcystis</taxon>
    </lineage>
</organism>
<accession>I4FUG9</accession>
<evidence type="ECO:0000313" key="3">
    <source>
        <dbReference type="Proteomes" id="UP000003172"/>
    </source>
</evidence>
<evidence type="ECO:0000259" key="1">
    <source>
        <dbReference type="Pfam" id="PF07589"/>
    </source>
</evidence>
<dbReference type="EMBL" id="CAII01000562">
    <property type="protein sequence ID" value="CCH99294.1"/>
    <property type="molecule type" value="Genomic_DNA"/>
</dbReference>
<name>I4FUG9_MICAE</name>
<evidence type="ECO:0000313" key="2">
    <source>
        <dbReference type="EMBL" id="CCH99294.1"/>
    </source>
</evidence>
<protein>
    <recommendedName>
        <fullName evidence="1">Ice-binding protein C-terminal domain-containing protein</fullName>
    </recommendedName>
</protein>
<proteinExistence type="predicted"/>
<dbReference type="InterPro" id="IPR013424">
    <property type="entry name" value="Ice-binding_C"/>
</dbReference>